<dbReference type="HOGENOM" id="CLU_014991_0_1_1"/>
<organism evidence="2 3">
    <name type="scientific">Marssonina brunnea f. sp. multigermtubi (strain MB_m1)</name>
    <name type="common">Marssonina leaf spot fungus</name>
    <dbReference type="NCBI Taxonomy" id="1072389"/>
    <lineage>
        <taxon>Eukaryota</taxon>
        <taxon>Fungi</taxon>
        <taxon>Dikarya</taxon>
        <taxon>Ascomycota</taxon>
        <taxon>Pezizomycotina</taxon>
        <taxon>Leotiomycetes</taxon>
        <taxon>Helotiales</taxon>
        <taxon>Drepanopezizaceae</taxon>
        <taxon>Drepanopeziza</taxon>
    </lineage>
</organism>
<proteinExistence type="predicted"/>
<evidence type="ECO:0000256" key="1">
    <source>
        <dbReference type="SAM" id="MobiDB-lite"/>
    </source>
</evidence>
<dbReference type="AlphaFoldDB" id="K1WMX2"/>
<evidence type="ECO:0000313" key="2">
    <source>
        <dbReference type="EMBL" id="EKD13657.1"/>
    </source>
</evidence>
<dbReference type="Proteomes" id="UP000006753">
    <property type="component" value="Unassembled WGS sequence"/>
</dbReference>
<name>K1WMX2_MARBU</name>
<evidence type="ECO:0000313" key="3">
    <source>
        <dbReference type="Proteomes" id="UP000006753"/>
    </source>
</evidence>
<keyword evidence="3" id="KW-1185">Reference proteome</keyword>
<accession>K1WMX2</accession>
<feature type="region of interest" description="Disordered" evidence="1">
    <location>
        <begin position="21"/>
        <end position="42"/>
    </location>
</feature>
<protein>
    <submittedName>
        <fullName evidence="2">Uncharacterized protein</fullName>
    </submittedName>
</protein>
<dbReference type="EMBL" id="JH921449">
    <property type="protein sequence ID" value="EKD13657.1"/>
    <property type="molecule type" value="Genomic_DNA"/>
</dbReference>
<gene>
    <name evidence="2" type="ORF">MBM_08375</name>
</gene>
<dbReference type="KEGG" id="mbe:MBM_08375"/>
<dbReference type="InParanoid" id="K1WMX2"/>
<sequence>MALAILTITDEKETEEIKKEIEATGFGNGPSKDPGFGNKPFKDLKRRRTTGNYIDNLLPIRSLAKHNTLAYGTLSALNDNKDDFLKLKATDLHLRAKEPLRNRLPAKENLKTSLSECFKKLVKELKSIQGSLRPGLKDDRSLANKLYSAYKNVLKTTIARMNLAFIFTAAIANIRRAIAFATETSRPPVKAKAYASFSEPYDHTCSHNTLKADSDLNEEYECFIQDRQYFESKKAAKAIKTSIEGLLLVSTEEFDQFIASLLDEPPESSSYVNMSKGFMTTHGTFNANEVYKQLKIQTAFHALTSQIET</sequence>
<reference evidence="2 3" key="1">
    <citation type="journal article" date="2012" name="BMC Genomics">
        <title>Sequencing the genome of Marssonina brunnea reveals fungus-poplar co-evolution.</title>
        <authorList>
            <person name="Zhu S."/>
            <person name="Cao Y.-Z."/>
            <person name="Jiang C."/>
            <person name="Tan B.-Y."/>
            <person name="Wang Z."/>
            <person name="Feng S."/>
            <person name="Zhang L."/>
            <person name="Su X.-H."/>
            <person name="Brejova B."/>
            <person name="Vinar T."/>
            <person name="Xu M."/>
            <person name="Wang M.-X."/>
            <person name="Zhang S.-G."/>
            <person name="Huang M.-R."/>
            <person name="Wu R."/>
            <person name="Zhou Y."/>
        </authorList>
    </citation>
    <scope>NUCLEOTIDE SEQUENCE [LARGE SCALE GENOMIC DNA]</scope>
    <source>
        <strain evidence="2 3">MB_m1</strain>
    </source>
</reference>